<dbReference type="Proteomes" id="UP000030108">
    <property type="component" value="Unassembled WGS sequence"/>
</dbReference>
<dbReference type="AlphaFoldDB" id="X8IX30"/>
<dbReference type="EMBL" id="JATN01000322">
    <property type="protein sequence ID" value="EUC54237.1"/>
    <property type="molecule type" value="Genomic_DNA"/>
</dbReference>
<evidence type="ECO:0000313" key="4">
    <source>
        <dbReference type="Proteomes" id="UP000030108"/>
    </source>
</evidence>
<gene>
    <name evidence="3" type="ORF">RSOL_033910</name>
</gene>
<feature type="region of interest" description="Disordered" evidence="1">
    <location>
        <begin position="555"/>
        <end position="623"/>
    </location>
</feature>
<accession>X8IX30</accession>
<organism evidence="3 4">
    <name type="scientific">Rhizoctonia solani AG-3 Rhs1AP</name>
    <dbReference type="NCBI Taxonomy" id="1086054"/>
    <lineage>
        <taxon>Eukaryota</taxon>
        <taxon>Fungi</taxon>
        <taxon>Dikarya</taxon>
        <taxon>Basidiomycota</taxon>
        <taxon>Agaricomycotina</taxon>
        <taxon>Agaricomycetes</taxon>
        <taxon>Cantharellales</taxon>
        <taxon>Ceratobasidiaceae</taxon>
        <taxon>Rhizoctonia</taxon>
    </lineage>
</organism>
<dbReference type="OrthoDB" id="2747778at2759"/>
<dbReference type="InterPro" id="IPR011009">
    <property type="entry name" value="Kinase-like_dom_sf"/>
</dbReference>
<dbReference type="PANTHER" id="PTHR38248:SF2">
    <property type="entry name" value="FUNK1 11"/>
    <property type="match status" value="1"/>
</dbReference>
<feature type="compositionally biased region" description="Polar residues" evidence="1">
    <location>
        <begin position="555"/>
        <end position="581"/>
    </location>
</feature>
<dbReference type="InterPro" id="IPR040976">
    <property type="entry name" value="Pkinase_fungal"/>
</dbReference>
<dbReference type="SUPFAM" id="SSF56112">
    <property type="entry name" value="Protein kinase-like (PK-like)"/>
    <property type="match status" value="1"/>
</dbReference>
<keyword evidence="3" id="KW-0418">Kinase</keyword>
<proteinExistence type="predicted"/>
<evidence type="ECO:0000259" key="2">
    <source>
        <dbReference type="Pfam" id="PF17667"/>
    </source>
</evidence>
<protein>
    <submittedName>
        <fullName evidence="3">Kinase domain protein, putative</fullName>
    </submittedName>
</protein>
<comment type="caution">
    <text evidence="3">The sequence shown here is derived from an EMBL/GenBank/DDBJ whole genome shotgun (WGS) entry which is preliminary data.</text>
</comment>
<feature type="domain" description="Fungal-type protein kinase" evidence="2">
    <location>
        <begin position="154"/>
        <end position="548"/>
    </location>
</feature>
<evidence type="ECO:0000313" key="3">
    <source>
        <dbReference type="EMBL" id="EUC54237.1"/>
    </source>
</evidence>
<name>X8IX30_9AGAM</name>
<dbReference type="PANTHER" id="PTHR38248">
    <property type="entry name" value="FUNK1 6"/>
    <property type="match status" value="1"/>
</dbReference>
<dbReference type="GO" id="GO:0016301">
    <property type="term" value="F:kinase activity"/>
    <property type="evidence" value="ECO:0007669"/>
    <property type="project" value="UniProtKB-KW"/>
</dbReference>
<feature type="domain" description="Fungal-type protein kinase" evidence="2">
    <location>
        <begin position="616"/>
        <end position="673"/>
    </location>
</feature>
<evidence type="ECO:0000256" key="1">
    <source>
        <dbReference type="SAM" id="MobiDB-lite"/>
    </source>
</evidence>
<keyword evidence="3" id="KW-0808">Transferase</keyword>
<sequence length="786" mass="88282">MDEFVDSDNVESITTLTPTTRIKMDRFIECELENMIFRDPKFVERFLLGDATKLGRVREKCRGYYDSNGQWKLESKVPLEKVPYKPLLDILNAIKAAVDAIALPTPADPLSSNNDPSIGYIPVQPMFIDTSTSTIRSDWVETELIKPNLVLLDDVDETQRHWEHVRFPIEIKKLPGLQKAAMKQLSRYARAVFSHQLHRRHLYAMMVCGTEATFVRFDRAGILYSPPLDMRKDSKAFTDAFASLLMLDRTDQGYDPAFTCRLNNGRLDYYVDLPASAFANQESTRESTASEESQTHQFKVVDRLCHRRSICGRATIVLRIRSEEGGDDEYILKIMWRDPEHGQEGEVLQKVKGRFGLAQHVWHEDAVGKCRCPSKATRRCKCARGVVETVQLEELEVCDKLTDIAIEVPREDEHGGKEAQLEVVDTTVCYPASRRRPRRICVFIVMSSKGAPLERAESPRQFIQAVLDAILGYWGLFNLGILHRDISEGNVLMLLPGHPLSRHSNQVGTKITEEVLIQSEVELNKVLDELGGREPTGMLSDFDLYSEHSVTPLGTTTAEDSITPSQADVSVASLSDPTSCASGPKRRAQESSTEDTKASKKRKTSHSGLPVTSHLDPALGAARSQGEAGKRLIDFRTGTPAFMSIHAIGVSVGEKYDHSFLDDIESFFWLILWSATAHLDDGVQRPTTVAQDTLDLFNQHKPTGMITFKSSQLSYCIEDGLFMKMNLGKLGNSWASHRLFSEVIVNFGALVYRYNYAVLRKKNPSPVDVFPEVVRVFLNALSDDSD</sequence>
<reference evidence="4" key="1">
    <citation type="journal article" date="2014" name="Genome Announc.">
        <title>Draft genome sequence of the plant-pathogenic soil fungus Rhizoctonia solani anastomosis group 3 strain Rhs1AP.</title>
        <authorList>
            <person name="Cubeta M.A."/>
            <person name="Thomas E."/>
            <person name="Dean R.A."/>
            <person name="Jabaji S."/>
            <person name="Neate S.M."/>
            <person name="Tavantzis S."/>
            <person name="Toda T."/>
            <person name="Vilgalys R."/>
            <person name="Bharathan N."/>
            <person name="Fedorova-Abrams N."/>
            <person name="Pakala S.B."/>
            <person name="Pakala S.M."/>
            <person name="Zafar N."/>
            <person name="Joardar V."/>
            <person name="Losada L."/>
            <person name="Nierman W.C."/>
        </authorList>
    </citation>
    <scope>NUCLEOTIDE SEQUENCE [LARGE SCALE GENOMIC DNA]</scope>
    <source>
        <strain evidence="4">AG-3</strain>
    </source>
</reference>
<dbReference type="Pfam" id="PF17667">
    <property type="entry name" value="Pkinase_fungal"/>
    <property type="match status" value="2"/>
</dbReference>